<dbReference type="OrthoDB" id="9787621at2"/>
<accession>A0A4Z0W7R4</accession>
<dbReference type="GO" id="GO:0016810">
    <property type="term" value="F:hydrolase activity, acting on carbon-nitrogen (but not peptide) bonds"/>
    <property type="evidence" value="ECO:0007669"/>
    <property type="project" value="InterPro"/>
</dbReference>
<comment type="similarity">
    <text evidence="1">Belongs to the metallo-dependent hydrolases superfamily. ATZ/TRZ family.</text>
</comment>
<evidence type="ECO:0000313" key="5">
    <source>
        <dbReference type="Proteomes" id="UP000297475"/>
    </source>
</evidence>
<dbReference type="EMBL" id="SRMF01000002">
    <property type="protein sequence ID" value="TGG94104.1"/>
    <property type="molecule type" value="Genomic_DNA"/>
</dbReference>
<dbReference type="RefSeq" id="WP_135482672.1">
    <property type="nucleotide sequence ID" value="NZ_SRMF01000002.1"/>
</dbReference>
<dbReference type="PANTHER" id="PTHR43794">
    <property type="entry name" value="AMINOHYDROLASE SSNA-RELATED"/>
    <property type="match status" value="1"/>
</dbReference>
<dbReference type="Pfam" id="PF01979">
    <property type="entry name" value="Amidohydro_1"/>
    <property type="match status" value="1"/>
</dbReference>
<dbReference type="Gene3D" id="2.30.40.10">
    <property type="entry name" value="Urease, subunit C, domain 1"/>
    <property type="match status" value="1"/>
</dbReference>
<organism evidence="4 5">
    <name type="scientific">Natronospirillum operosum</name>
    <dbReference type="NCBI Taxonomy" id="2759953"/>
    <lineage>
        <taxon>Bacteria</taxon>
        <taxon>Pseudomonadati</taxon>
        <taxon>Pseudomonadota</taxon>
        <taxon>Gammaproteobacteria</taxon>
        <taxon>Oceanospirillales</taxon>
        <taxon>Natronospirillaceae</taxon>
        <taxon>Natronospirillum</taxon>
    </lineage>
</organism>
<protein>
    <submittedName>
        <fullName evidence="4">Amidohydrolase</fullName>
    </submittedName>
</protein>
<dbReference type="InterPro" id="IPR032466">
    <property type="entry name" value="Metal_Hydrolase"/>
</dbReference>
<keyword evidence="4" id="KW-0378">Hydrolase</keyword>
<dbReference type="Proteomes" id="UP000297475">
    <property type="component" value="Unassembled WGS sequence"/>
</dbReference>
<sequence>MCRLCDLARTGAHDPAAADNSGVSAGSGISDGTGSLKMANTSWPGRTRQPMPAGVGTDGRRTLIRGGAVMSMDPRVGDFATGDVLLEGNRILEVGPSIDAGDAAIIDARGKIVMPGFIDTHHHQFETVLRSFLTDGILVPDGQPHSALNYYETILQKFSMVYRPEDVYINEVYGGLSQLDAGVTTVMDVSQIHHSPEHSDSVIRALHDTGRRAVFGYFEGWGDDARYPQDARRIREQHFSSDDQLLSMIMGGEIYLPGYEESWKIGRELNLPIALHVVGTFGMQPTFDELARAGQFGPDNIFIHMTGMSDMAWQKAADAGAHVSLSVPIEMTMRHGLPPMQKALDLGMQPSLSSDVECTMTADMFTQMRSALTYQRSFVNDRALAGEDNLPALLTARDAIRFATIEGAKGLKLDHKTGSLTPGKEADVILLDATALNVAPLNHVPGAVVSLMERNNVETVLVAGAIRKWQGELLGHDVEGLRRKIEDSRDYIFKAAGIEQDLFRT</sequence>
<evidence type="ECO:0000256" key="2">
    <source>
        <dbReference type="SAM" id="MobiDB-lite"/>
    </source>
</evidence>
<evidence type="ECO:0000256" key="1">
    <source>
        <dbReference type="ARBA" id="ARBA00006745"/>
    </source>
</evidence>
<dbReference type="InterPro" id="IPR050287">
    <property type="entry name" value="MTA/SAH_deaminase"/>
</dbReference>
<keyword evidence="5" id="KW-1185">Reference proteome</keyword>
<evidence type="ECO:0000313" key="4">
    <source>
        <dbReference type="EMBL" id="TGG94104.1"/>
    </source>
</evidence>
<dbReference type="NCBIfam" id="NF006056">
    <property type="entry name" value="PRK08204.1"/>
    <property type="match status" value="1"/>
</dbReference>
<dbReference type="InterPro" id="IPR006680">
    <property type="entry name" value="Amidohydro-rel"/>
</dbReference>
<dbReference type="PANTHER" id="PTHR43794:SF5">
    <property type="entry name" value="CHLOROHYDROLASE FAMILY PROTEIN"/>
    <property type="match status" value="1"/>
</dbReference>
<name>A0A4Z0W7R4_9GAMM</name>
<feature type="domain" description="Amidohydrolase-related" evidence="3">
    <location>
        <begin position="112"/>
        <end position="465"/>
    </location>
</feature>
<feature type="compositionally biased region" description="Polar residues" evidence="2">
    <location>
        <begin position="30"/>
        <end position="44"/>
    </location>
</feature>
<reference evidence="4 5" key="1">
    <citation type="submission" date="2019-04" db="EMBL/GenBank/DDBJ databases">
        <title>Natronospirillum operosus gen. nov., sp. nov., a haloalkaliphilic satellite isolated from decaying biomass of laboratory culture of cyanobacterium Geitlerinema sp. and proposal of Natronospirillaceae fam. nov. and Saccharospirillaceae fam. nov.</title>
        <authorList>
            <person name="Kevbrin V."/>
            <person name="Boltyanskaya Y."/>
            <person name="Koziaeva V."/>
            <person name="Grouzdev D.S."/>
            <person name="Park M."/>
            <person name="Cho J."/>
        </authorList>
    </citation>
    <scope>NUCLEOTIDE SEQUENCE [LARGE SCALE GENOMIC DNA]</scope>
    <source>
        <strain evidence="4 5">G-116</strain>
    </source>
</reference>
<dbReference type="SUPFAM" id="SSF51556">
    <property type="entry name" value="Metallo-dependent hydrolases"/>
    <property type="match status" value="1"/>
</dbReference>
<proteinExistence type="inferred from homology"/>
<comment type="caution">
    <text evidence="4">The sequence shown here is derived from an EMBL/GenBank/DDBJ whole genome shotgun (WGS) entry which is preliminary data.</text>
</comment>
<dbReference type="Gene3D" id="3.20.20.140">
    <property type="entry name" value="Metal-dependent hydrolases"/>
    <property type="match status" value="1"/>
</dbReference>
<dbReference type="InterPro" id="IPR011059">
    <property type="entry name" value="Metal-dep_hydrolase_composite"/>
</dbReference>
<evidence type="ECO:0000259" key="3">
    <source>
        <dbReference type="Pfam" id="PF01979"/>
    </source>
</evidence>
<feature type="region of interest" description="Disordered" evidence="2">
    <location>
        <begin position="13"/>
        <end position="59"/>
    </location>
</feature>
<gene>
    <name evidence="4" type="ORF">E4656_07970</name>
</gene>
<dbReference type="SUPFAM" id="SSF51338">
    <property type="entry name" value="Composite domain of metallo-dependent hydrolases"/>
    <property type="match status" value="1"/>
</dbReference>
<dbReference type="AlphaFoldDB" id="A0A4Z0W7R4"/>